<gene>
    <name evidence="2" type="ORF">K461DRAFT_312562</name>
</gene>
<accession>A0A9P4MHE6</accession>
<dbReference type="EMBL" id="ML996085">
    <property type="protein sequence ID" value="KAF2153088.1"/>
    <property type="molecule type" value="Genomic_DNA"/>
</dbReference>
<dbReference type="Proteomes" id="UP000799439">
    <property type="component" value="Unassembled WGS sequence"/>
</dbReference>
<proteinExistence type="predicted"/>
<feature type="compositionally biased region" description="Polar residues" evidence="1">
    <location>
        <begin position="259"/>
        <end position="276"/>
    </location>
</feature>
<reference evidence="2" key="1">
    <citation type="journal article" date="2020" name="Stud. Mycol.">
        <title>101 Dothideomycetes genomes: a test case for predicting lifestyles and emergence of pathogens.</title>
        <authorList>
            <person name="Haridas S."/>
            <person name="Albert R."/>
            <person name="Binder M."/>
            <person name="Bloem J."/>
            <person name="Labutti K."/>
            <person name="Salamov A."/>
            <person name="Andreopoulos B."/>
            <person name="Baker S."/>
            <person name="Barry K."/>
            <person name="Bills G."/>
            <person name="Bluhm B."/>
            <person name="Cannon C."/>
            <person name="Castanera R."/>
            <person name="Culley D."/>
            <person name="Daum C."/>
            <person name="Ezra D."/>
            <person name="Gonzalez J."/>
            <person name="Henrissat B."/>
            <person name="Kuo A."/>
            <person name="Liang C."/>
            <person name="Lipzen A."/>
            <person name="Lutzoni F."/>
            <person name="Magnuson J."/>
            <person name="Mondo S."/>
            <person name="Nolan M."/>
            <person name="Ohm R."/>
            <person name="Pangilinan J."/>
            <person name="Park H.-J."/>
            <person name="Ramirez L."/>
            <person name="Alfaro M."/>
            <person name="Sun H."/>
            <person name="Tritt A."/>
            <person name="Yoshinaga Y."/>
            <person name="Zwiers L.-H."/>
            <person name="Turgeon B."/>
            <person name="Goodwin S."/>
            <person name="Spatafora J."/>
            <person name="Crous P."/>
            <person name="Grigoriev I."/>
        </authorList>
    </citation>
    <scope>NUCLEOTIDE SEQUENCE</scope>
    <source>
        <strain evidence="2">CBS 260.36</strain>
    </source>
</reference>
<evidence type="ECO:0000313" key="2">
    <source>
        <dbReference type="EMBL" id="KAF2153088.1"/>
    </source>
</evidence>
<evidence type="ECO:0000313" key="3">
    <source>
        <dbReference type="Proteomes" id="UP000799439"/>
    </source>
</evidence>
<name>A0A9P4MHE6_9PEZI</name>
<feature type="compositionally biased region" description="Pro residues" evidence="1">
    <location>
        <begin position="244"/>
        <end position="258"/>
    </location>
</feature>
<protein>
    <submittedName>
        <fullName evidence="2">Uncharacterized protein</fullName>
    </submittedName>
</protein>
<organism evidence="2 3">
    <name type="scientific">Myriangium duriaei CBS 260.36</name>
    <dbReference type="NCBI Taxonomy" id="1168546"/>
    <lineage>
        <taxon>Eukaryota</taxon>
        <taxon>Fungi</taxon>
        <taxon>Dikarya</taxon>
        <taxon>Ascomycota</taxon>
        <taxon>Pezizomycotina</taxon>
        <taxon>Dothideomycetes</taxon>
        <taxon>Dothideomycetidae</taxon>
        <taxon>Myriangiales</taxon>
        <taxon>Myriangiaceae</taxon>
        <taxon>Myriangium</taxon>
    </lineage>
</organism>
<dbReference type="AlphaFoldDB" id="A0A9P4MHE6"/>
<feature type="region of interest" description="Disordered" evidence="1">
    <location>
        <begin position="228"/>
        <end position="299"/>
    </location>
</feature>
<keyword evidence="3" id="KW-1185">Reference proteome</keyword>
<evidence type="ECO:0000256" key="1">
    <source>
        <dbReference type="SAM" id="MobiDB-lite"/>
    </source>
</evidence>
<sequence>MCWHVHTRHSFCAHVVCATYPFDCDRGQCKRSCGDMDLQHDVHSLENNACVNCIVREVKVRITRPRNPNSDLTPADYSNIWFGPSEYRAIRYWTEKRNEYTRRFILENPNFRGTYDLTEINPMPDIMAPQTLLYQATPQRREGLGPVLWNLDVSRFGAVMRPHDIAEDWYQKTPRQKSIQEVVNTSRALEGQPLIPAPIIERIPVHITDPNQMHDCWTDQFVGCNSAYWRRPKHPESGQQRPQQLPPQLPPQQPPPQPSNSQGTYQGEESTFSSQDTPDHTPTDLVSNLQGHQPDEYPAIQGSTLLPIVPGEVPTDLGGNQPGYQPADQLAILPADMATDSGENMLADRDPSFLAEWDPNMPAAMATFPPDDLEGRLADDVAIMPANDFPGFLDPSLLDAMPPFSPHDWQGIREGVVADDSFGLQLPMTLDGMPPFSPHDWQGIQEGNMAADPLSLQLPMTLDDMPRLPPNDWQGTQQGQGHGISQLATPDTSWESSWTNRLEQHPGFKHPQNGDLFLPAWAPNPPDEEGRIGQGPDEGTTWERLTGCEGVLDV</sequence>
<comment type="caution">
    <text evidence="2">The sequence shown here is derived from an EMBL/GenBank/DDBJ whole genome shotgun (WGS) entry which is preliminary data.</text>
</comment>